<dbReference type="InterPro" id="IPR044730">
    <property type="entry name" value="RNase_H-like_dom_plant"/>
</dbReference>
<organism evidence="2 4">
    <name type="scientific">Brassica napus</name>
    <name type="common">Rape</name>
    <dbReference type="NCBI Taxonomy" id="3708"/>
    <lineage>
        <taxon>Eukaryota</taxon>
        <taxon>Viridiplantae</taxon>
        <taxon>Streptophyta</taxon>
        <taxon>Embryophyta</taxon>
        <taxon>Tracheophyta</taxon>
        <taxon>Spermatophyta</taxon>
        <taxon>Magnoliopsida</taxon>
        <taxon>eudicotyledons</taxon>
        <taxon>Gunneridae</taxon>
        <taxon>Pentapetalae</taxon>
        <taxon>rosids</taxon>
        <taxon>malvids</taxon>
        <taxon>Brassicales</taxon>
        <taxon>Brassicaceae</taxon>
        <taxon>Brassiceae</taxon>
        <taxon>Brassica</taxon>
    </lineage>
</organism>
<dbReference type="Proteomes" id="UP000824890">
    <property type="component" value="Unassembled WGS sequence"/>
</dbReference>
<dbReference type="InterPro" id="IPR036397">
    <property type="entry name" value="RNaseH_sf"/>
</dbReference>
<name>A0ABQ8EG01_BRANA</name>
<protein>
    <recommendedName>
        <fullName evidence="1">RNase H type-1 domain-containing protein</fullName>
    </recommendedName>
</protein>
<dbReference type="InterPro" id="IPR012337">
    <property type="entry name" value="RNaseH-like_sf"/>
</dbReference>
<evidence type="ECO:0000259" key="1">
    <source>
        <dbReference type="Pfam" id="PF13456"/>
    </source>
</evidence>
<reference evidence="2 4" key="1">
    <citation type="submission" date="2021-05" db="EMBL/GenBank/DDBJ databases">
        <title>Genome Assembly of Synthetic Allotetraploid Brassica napus Reveals Homoeologous Exchanges between Subgenomes.</title>
        <authorList>
            <person name="Davis J.T."/>
        </authorList>
    </citation>
    <scope>NUCLEOTIDE SEQUENCE [LARGE SCALE GENOMIC DNA]</scope>
    <source>
        <strain evidence="4">cv. Da-Ae</strain>
        <tissue evidence="2">Seedling</tissue>
    </source>
</reference>
<evidence type="ECO:0000313" key="2">
    <source>
        <dbReference type="EMBL" id="KAH0940565.1"/>
    </source>
</evidence>
<dbReference type="Pfam" id="PF13456">
    <property type="entry name" value="RVT_3"/>
    <property type="match status" value="1"/>
</dbReference>
<proteinExistence type="predicted"/>
<feature type="domain" description="RNase H type-1" evidence="1">
    <location>
        <begin position="4"/>
        <end position="124"/>
    </location>
</feature>
<gene>
    <name evidence="2" type="ORF">HID58_000202</name>
    <name evidence="3" type="ORF">HID58_003644</name>
</gene>
<evidence type="ECO:0000313" key="3">
    <source>
        <dbReference type="EMBL" id="KAH0944007.1"/>
    </source>
</evidence>
<dbReference type="InterPro" id="IPR002156">
    <property type="entry name" value="RNaseH_domain"/>
</dbReference>
<dbReference type="CDD" id="cd06222">
    <property type="entry name" value="RNase_H_like"/>
    <property type="match status" value="1"/>
</dbReference>
<dbReference type="InterPro" id="IPR052929">
    <property type="entry name" value="RNase_H-like_EbsB-rel"/>
</dbReference>
<dbReference type="EMBL" id="JAGKQM010000001">
    <property type="protein sequence ID" value="KAH0944007.1"/>
    <property type="molecule type" value="Genomic_DNA"/>
</dbReference>
<dbReference type="Gene3D" id="3.30.420.10">
    <property type="entry name" value="Ribonuclease H-like superfamily/Ribonuclease H"/>
    <property type="match status" value="1"/>
</dbReference>
<sequence length="131" mass="14375">MCWTDGAWQEISKSGGMGWIIKNAEGEVLMRGSSNREFVCSALMAEALAIRDALIKAKELNLHSIQLFSDSQVLVSALRSGLDVIEIAGVLLDIRNLATLFCPLSFIFIPRLENRQADSLARAALERLIAV</sequence>
<evidence type="ECO:0000313" key="4">
    <source>
        <dbReference type="Proteomes" id="UP000824890"/>
    </source>
</evidence>
<dbReference type="SUPFAM" id="SSF53098">
    <property type="entry name" value="Ribonuclease H-like"/>
    <property type="match status" value="1"/>
</dbReference>
<dbReference type="PANTHER" id="PTHR47074">
    <property type="entry name" value="BNAC02G40300D PROTEIN"/>
    <property type="match status" value="1"/>
</dbReference>
<dbReference type="PANTHER" id="PTHR47074:SF11">
    <property type="entry name" value="REVERSE TRANSCRIPTASE-LIKE PROTEIN"/>
    <property type="match status" value="1"/>
</dbReference>
<dbReference type="EMBL" id="JAGKQM010000001">
    <property type="protein sequence ID" value="KAH0940565.1"/>
    <property type="molecule type" value="Genomic_DNA"/>
</dbReference>
<keyword evidence="4" id="KW-1185">Reference proteome</keyword>
<comment type="caution">
    <text evidence="2">The sequence shown here is derived from an EMBL/GenBank/DDBJ whole genome shotgun (WGS) entry which is preliminary data.</text>
</comment>
<accession>A0ABQ8EG01</accession>